<keyword evidence="2" id="KW-0472">Membrane</keyword>
<keyword evidence="2" id="KW-1133">Transmembrane helix</keyword>
<proteinExistence type="predicted"/>
<feature type="transmembrane region" description="Helical" evidence="2">
    <location>
        <begin position="67"/>
        <end position="87"/>
    </location>
</feature>
<keyword evidence="2" id="KW-0812">Transmembrane</keyword>
<name>A0A7G2A794_HPV74</name>
<gene>
    <name evidence="3" type="primary">E5</name>
</gene>
<keyword evidence="1" id="KW-0244">Early protein</keyword>
<feature type="transmembrane region" description="Helical" evidence="2">
    <location>
        <begin position="40"/>
        <end position="61"/>
    </location>
</feature>
<dbReference type="Pfam" id="PF03025">
    <property type="entry name" value="Papilloma_E5"/>
    <property type="match status" value="1"/>
</dbReference>
<reference evidence="3" key="1">
    <citation type="submission" date="2020-07" db="EMBL/GenBank/DDBJ databases">
        <authorList>
            <person name="Wienecke-Baldacchino K A."/>
        </authorList>
    </citation>
    <scope>NUCLEOTIDE SEQUENCE</scope>
    <source>
        <strain evidence="3">LNS8393065_HPV74</strain>
    </source>
</reference>
<evidence type="ECO:0000256" key="1">
    <source>
        <dbReference type="ARBA" id="ARBA00022518"/>
    </source>
</evidence>
<organism evidence="3">
    <name type="scientific">Human papillomavirus type 74</name>
    <dbReference type="NCBI Taxonomy" id="44028"/>
    <lineage>
        <taxon>Viruses</taxon>
        <taxon>Monodnaviria</taxon>
        <taxon>Shotokuvirae</taxon>
        <taxon>Cossaviricota</taxon>
        <taxon>Papovaviricetes</taxon>
        <taxon>Zurhausenvirales</taxon>
        <taxon>Papillomaviridae</taxon>
        <taxon>Firstpapillomavirinae</taxon>
        <taxon>Alphapapillomavirus</taxon>
        <taxon>Alphapapillomavirus 10</taxon>
    </lineage>
</organism>
<dbReference type="EMBL" id="LR862050">
    <property type="protein sequence ID" value="CAD1814355.1"/>
    <property type="molecule type" value="Genomic_DNA"/>
</dbReference>
<protein>
    <submittedName>
        <fullName evidence="3">Uncharacterized protein</fullName>
    </submittedName>
</protein>
<sequence>MDLIPIDGTIGTTSTSILPGVIAVVVCIVSIVLIIAITDFFVYTSILVLTLILYLLLWLLLTSALQFYILTLCVCYLPAFSLHLYILHNLE</sequence>
<evidence type="ECO:0000313" key="3">
    <source>
        <dbReference type="EMBL" id="CAD1814355.1"/>
    </source>
</evidence>
<feature type="transmembrane region" description="Helical" evidence="2">
    <location>
        <begin position="17"/>
        <end position="35"/>
    </location>
</feature>
<accession>A0A7G2A794</accession>
<dbReference type="InterPro" id="IPR004270">
    <property type="entry name" value="Papilloma_E5_alpha"/>
</dbReference>
<evidence type="ECO:0000256" key="2">
    <source>
        <dbReference type="SAM" id="Phobius"/>
    </source>
</evidence>